<dbReference type="HAMAP" id="MF_00361">
    <property type="entry name" value="NAD_kinase"/>
    <property type="match status" value="1"/>
</dbReference>
<proteinExistence type="inferred from homology"/>
<keyword evidence="2" id="KW-0808">Transferase</keyword>
<accession>A0A0C3BJ11</accession>
<dbReference type="EMBL" id="KN824282">
    <property type="protein sequence ID" value="KIM31501.1"/>
    <property type="molecule type" value="Genomic_DNA"/>
</dbReference>
<evidence type="ECO:0000256" key="6">
    <source>
        <dbReference type="ARBA" id="ARBA00022857"/>
    </source>
</evidence>
<evidence type="ECO:0000256" key="3">
    <source>
        <dbReference type="ARBA" id="ARBA00022741"/>
    </source>
</evidence>
<keyword evidence="4" id="KW-0418">Kinase</keyword>
<keyword evidence="6" id="KW-0521">NADP</keyword>
<dbReference type="Proteomes" id="UP000054097">
    <property type="component" value="Unassembled WGS sequence"/>
</dbReference>
<evidence type="ECO:0000313" key="9">
    <source>
        <dbReference type="Proteomes" id="UP000054097"/>
    </source>
</evidence>
<dbReference type="STRING" id="933852.A0A0C3BJ11"/>
<protein>
    <recommendedName>
        <fullName evidence="10">NAD+ kinase</fullName>
    </recommendedName>
</protein>
<comment type="similarity">
    <text evidence="1">Belongs to the NAD kinase family.</text>
</comment>
<dbReference type="GO" id="GO:0005524">
    <property type="term" value="F:ATP binding"/>
    <property type="evidence" value="ECO:0007669"/>
    <property type="project" value="UniProtKB-KW"/>
</dbReference>
<dbReference type="InterPro" id="IPR017437">
    <property type="entry name" value="ATP-NAD_kinase_PpnK-typ_C"/>
</dbReference>
<evidence type="ECO:0000256" key="4">
    <source>
        <dbReference type="ARBA" id="ARBA00022777"/>
    </source>
</evidence>
<dbReference type="InterPro" id="IPR016064">
    <property type="entry name" value="NAD/diacylglycerol_kinase_sf"/>
</dbReference>
<reference evidence="9" key="2">
    <citation type="submission" date="2015-01" db="EMBL/GenBank/DDBJ databases">
        <title>Evolutionary Origins and Diversification of the Mycorrhizal Mutualists.</title>
        <authorList>
            <consortium name="DOE Joint Genome Institute"/>
            <consortium name="Mycorrhizal Genomics Consortium"/>
            <person name="Kohler A."/>
            <person name="Kuo A."/>
            <person name="Nagy L.G."/>
            <person name="Floudas D."/>
            <person name="Copeland A."/>
            <person name="Barry K.W."/>
            <person name="Cichocki N."/>
            <person name="Veneault-Fourrey C."/>
            <person name="LaButti K."/>
            <person name="Lindquist E.A."/>
            <person name="Lipzen A."/>
            <person name="Lundell T."/>
            <person name="Morin E."/>
            <person name="Murat C."/>
            <person name="Riley R."/>
            <person name="Ohm R."/>
            <person name="Sun H."/>
            <person name="Tunlid A."/>
            <person name="Henrissat B."/>
            <person name="Grigoriev I.V."/>
            <person name="Hibbett D.S."/>
            <person name="Martin F."/>
        </authorList>
    </citation>
    <scope>NUCLEOTIDE SEQUENCE [LARGE SCALE GENOMIC DNA]</scope>
    <source>
        <strain evidence="9">MAFF 305830</strain>
    </source>
</reference>
<evidence type="ECO:0008006" key="10">
    <source>
        <dbReference type="Google" id="ProtNLM"/>
    </source>
</evidence>
<evidence type="ECO:0000256" key="1">
    <source>
        <dbReference type="ARBA" id="ARBA00010995"/>
    </source>
</evidence>
<keyword evidence="7" id="KW-0520">NAD</keyword>
<gene>
    <name evidence="8" type="ORF">M408DRAFT_260794</name>
</gene>
<keyword evidence="5" id="KW-0067">ATP-binding</keyword>
<dbReference type="InterPro" id="IPR002504">
    <property type="entry name" value="NADK"/>
</dbReference>
<keyword evidence="9" id="KW-1185">Reference proteome</keyword>
<dbReference type="Gene3D" id="2.60.200.30">
    <property type="entry name" value="Probable inorganic polyphosphate/atp-NAD kinase, domain 2"/>
    <property type="match status" value="1"/>
</dbReference>
<sequence>MLGRTSLFKYRPPVCSLPIRRLSNHPSGAVKTLKKPPNSILFVKKRNDDVVASALRDVAAHVRETYPGVQLFHEQDSNLPIGVEPWSSSDARSRPIDLIITLGGDGTILHASSLFKTGVVPPVLSFSMGTLGFLLPFNIDTFPQALDEIFTGKSEILERMRIACTFHRQDGSEMGGSANTAWQVMNEVTLHRGRSPHLNIIDAYVDGQHLTEAVSDGLILSTPTGSTAYSLSCGGPIVHPSVHSLLLTPICPRSLSFRSLVLPGSSRITLKINRGSRAPAEVSMDGQEACILQPGEFITVEASPHPVPCIKRSADLFTSRRDAEKERTIMGEKGGGDDWVRDINSLLQFNATFKNKHLATERL</sequence>
<dbReference type="SUPFAM" id="SSF111331">
    <property type="entry name" value="NAD kinase/diacylglycerol kinase-like"/>
    <property type="match status" value="1"/>
</dbReference>
<dbReference type="InterPro" id="IPR017438">
    <property type="entry name" value="ATP-NAD_kinase_N"/>
</dbReference>
<dbReference type="PANTHER" id="PTHR20275">
    <property type="entry name" value="NAD KINASE"/>
    <property type="match status" value="1"/>
</dbReference>
<dbReference type="PANTHER" id="PTHR20275:SF26">
    <property type="entry name" value="NADH KINASE POS5, MITOCHONDRIAL"/>
    <property type="match status" value="1"/>
</dbReference>
<dbReference type="Pfam" id="PF01513">
    <property type="entry name" value="NAD_kinase"/>
    <property type="match status" value="1"/>
</dbReference>
<dbReference type="GO" id="GO:0019674">
    <property type="term" value="P:NAD+ metabolic process"/>
    <property type="evidence" value="ECO:0007669"/>
    <property type="project" value="InterPro"/>
</dbReference>
<evidence type="ECO:0000313" key="8">
    <source>
        <dbReference type="EMBL" id="KIM31501.1"/>
    </source>
</evidence>
<reference evidence="8 9" key="1">
    <citation type="submission" date="2014-04" db="EMBL/GenBank/DDBJ databases">
        <authorList>
            <consortium name="DOE Joint Genome Institute"/>
            <person name="Kuo A."/>
            <person name="Zuccaro A."/>
            <person name="Kohler A."/>
            <person name="Nagy L.G."/>
            <person name="Floudas D."/>
            <person name="Copeland A."/>
            <person name="Barry K.W."/>
            <person name="Cichocki N."/>
            <person name="Veneault-Fourrey C."/>
            <person name="LaButti K."/>
            <person name="Lindquist E.A."/>
            <person name="Lipzen A."/>
            <person name="Lundell T."/>
            <person name="Morin E."/>
            <person name="Murat C."/>
            <person name="Sun H."/>
            <person name="Tunlid A."/>
            <person name="Henrissat B."/>
            <person name="Grigoriev I.V."/>
            <person name="Hibbett D.S."/>
            <person name="Martin F."/>
            <person name="Nordberg H.P."/>
            <person name="Cantor M.N."/>
            <person name="Hua S.X."/>
        </authorList>
    </citation>
    <scope>NUCLEOTIDE SEQUENCE [LARGE SCALE GENOMIC DNA]</scope>
    <source>
        <strain evidence="8 9">MAFF 305830</strain>
    </source>
</reference>
<dbReference type="HOGENOM" id="CLU_008831_10_2_1"/>
<evidence type="ECO:0000256" key="5">
    <source>
        <dbReference type="ARBA" id="ARBA00022840"/>
    </source>
</evidence>
<dbReference type="Pfam" id="PF20143">
    <property type="entry name" value="NAD_kinase_C"/>
    <property type="match status" value="1"/>
</dbReference>
<dbReference type="AlphaFoldDB" id="A0A0C3BJ11"/>
<dbReference type="GO" id="GO:0006741">
    <property type="term" value="P:NADP+ biosynthetic process"/>
    <property type="evidence" value="ECO:0007669"/>
    <property type="project" value="InterPro"/>
</dbReference>
<keyword evidence="3" id="KW-0547">Nucleotide-binding</keyword>
<name>A0A0C3BJ11_SERVB</name>
<evidence type="ECO:0000256" key="2">
    <source>
        <dbReference type="ARBA" id="ARBA00022679"/>
    </source>
</evidence>
<organism evidence="8 9">
    <name type="scientific">Serendipita vermifera MAFF 305830</name>
    <dbReference type="NCBI Taxonomy" id="933852"/>
    <lineage>
        <taxon>Eukaryota</taxon>
        <taxon>Fungi</taxon>
        <taxon>Dikarya</taxon>
        <taxon>Basidiomycota</taxon>
        <taxon>Agaricomycotina</taxon>
        <taxon>Agaricomycetes</taxon>
        <taxon>Sebacinales</taxon>
        <taxon>Serendipitaceae</taxon>
        <taxon>Serendipita</taxon>
    </lineage>
</organism>
<dbReference type="OrthoDB" id="24581at2759"/>
<dbReference type="FunFam" id="2.60.200.30:FF:000009">
    <property type="entry name" value="Poly(P)/ATP NAD kinase"/>
    <property type="match status" value="1"/>
</dbReference>
<dbReference type="Gene3D" id="3.40.50.10330">
    <property type="entry name" value="Probable inorganic polyphosphate/atp-NAD kinase, domain 1"/>
    <property type="match status" value="1"/>
</dbReference>
<evidence type="ECO:0000256" key="7">
    <source>
        <dbReference type="ARBA" id="ARBA00023027"/>
    </source>
</evidence>
<dbReference type="GO" id="GO:0003951">
    <property type="term" value="F:NAD+ kinase activity"/>
    <property type="evidence" value="ECO:0007669"/>
    <property type="project" value="InterPro"/>
</dbReference>